<dbReference type="GO" id="GO:0005886">
    <property type="term" value="C:plasma membrane"/>
    <property type="evidence" value="ECO:0007669"/>
    <property type="project" value="UniProtKB-SubCell"/>
</dbReference>
<dbReference type="Gene3D" id="1.20.1070.10">
    <property type="entry name" value="Rhodopsin 7-helix transmembrane proteins"/>
    <property type="match status" value="1"/>
</dbReference>
<feature type="compositionally biased region" description="Low complexity" evidence="7">
    <location>
        <begin position="398"/>
        <end position="410"/>
    </location>
</feature>
<evidence type="ECO:0000256" key="5">
    <source>
        <dbReference type="ARBA" id="ARBA00023136"/>
    </source>
</evidence>
<sequence length="568" mass="60399">PSSPLLSPALPVPSSPRAPMLGPAGKAWQHQSSDPWLGGWGGPAWPCAAPAMGCSPGSTSRSSAPAQRPAKVKQQLLSLELAWRGAGGAAWHGAHPALGKRQQLVEVEGEPLAGAPWQRLGRNAVKALTGSELMEPGSSPPRVRGPGARAAHEPRPPSDMEGAVSDTVLETTDGASGDAGWYLPHPLGFQVSLASFLLLEILLGCGSNLTVLGLYCAQPGLVDSVSTVVTTNLHVLDTLVCLVCAPLTGAVLLLPPEHHGPLLCCFHEACVTFGSVATAANVLVVSLDRYDISVRPGRRALTPSRVTLLLAAVWLLSLLGFLLPFLELELLDGPGPALCRSGPEPPAEPATCYHLLLQIPAFAAAGAVTLLTYARVLRALDTRPRSRRRKHRTRRKAAAPGEAQRPVQAAPALPPQPVRVQASVSAIVALRRAVRRHRDRRERQKRVFRMSLVIVSTFLVCWAPISSANLLLLCLGPSPLLLQLRLCFLALAYGTTVFHPLLYAFARQALRAALRSRLKKRAVSALQVDPAPGGTVIHNSWVEPPKGRRARPAGSEGAQRGLTRGLKE</sequence>
<evidence type="ECO:0000256" key="4">
    <source>
        <dbReference type="ARBA" id="ARBA00022989"/>
    </source>
</evidence>
<evidence type="ECO:0000256" key="1">
    <source>
        <dbReference type="ARBA" id="ARBA00004651"/>
    </source>
</evidence>
<gene>
    <name evidence="10" type="ORF">G0U57_013351</name>
</gene>
<dbReference type="GO" id="GO:0004930">
    <property type="term" value="F:G protein-coupled receptor activity"/>
    <property type="evidence" value="ECO:0007669"/>
    <property type="project" value="InterPro"/>
</dbReference>
<feature type="region of interest" description="Disordered" evidence="7">
    <location>
        <begin position="383"/>
        <end position="410"/>
    </location>
</feature>
<feature type="transmembrane region" description="Helical" evidence="8">
    <location>
        <begin position="235"/>
        <end position="254"/>
    </location>
</feature>
<feature type="compositionally biased region" description="Basic residues" evidence="7">
    <location>
        <begin position="385"/>
        <end position="397"/>
    </location>
</feature>
<dbReference type="CDD" id="cd00637">
    <property type="entry name" value="7tm_classA_rhodopsin-like"/>
    <property type="match status" value="1"/>
</dbReference>
<evidence type="ECO:0000256" key="8">
    <source>
        <dbReference type="SAM" id="Phobius"/>
    </source>
</evidence>
<feature type="region of interest" description="Disordered" evidence="7">
    <location>
        <begin position="1"/>
        <end position="41"/>
    </location>
</feature>
<evidence type="ECO:0000256" key="3">
    <source>
        <dbReference type="ARBA" id="ARBA00022692"/>
    </source>
</evidence>
<proteinExistence type="predicted"/>
<comment type="caution">
    <text evidence="10">The sequence shown here is derived from an EMBL/GenBank/DDBJ whole genome shotgun (WGS) entry which is preliminary data.</text>
</comment>
<name>A0A8T1T5B8_CHESE</name>
<dbReference type="Pfam" id="PF00001">
    <property type="entry name" value="7tm_1"/>
    <property type="match status" value="1"/>
</dbReference>
<keyword evidence="6 10" id="KW-0675">Receptor</keyword>
<feature type="region of interest" description="Disordered" evidence="7">
    <location>
        <begin position="50"/>
        <end position="69"/>
    </location>
</feature>
<evidence type="ECO:0000256" key="2">
    <source>
        <dbReference type="ARBA" id="ARBA00022475"/>
    </source>
</evidence>
<dbReference type="OrthoDB" id="6156007at2759"/>
<reference evidence="10 11" key="1">
    <citation type="journal article" date="2020" name="G3 (Bethesda)">
        <title>Draft Genome of the Common Snapping Turtle, Chelydra serpentina, a Model for Phenotypic Plasticity in Reptiles.</title>
        <authorList>
            <person name="Das D."/>
            <person name="Singh S.K."/>
            <person name="Bierstedt J."/>
            <person name="Erickson A."/>
            <person name="Galli G.L.J."/>
            <person name="Crossley D.A. 2nd"/>
            <person name="Rhen T."/>
        </authorList>
    </citation>
    <scope>NUCLEOTIDE SEQUENCE [LARGE SCALE GENOMIC DNA]</scope>
    <source>
        <strain evidence="10">KW</strain>
    </source>
</reference>
<dbReference type="FunFam" id="1.20.1070.10:FF:000084">
    <property type="entry name" value="Probable G-protein coupled receptor 22"/>
    <property type="match status" value="1"/>
</dbReference>
<dbReference type="GO" id="GO:0042277">
    <property type="term" value="F:peptide binding"/>
    <property type="evidence" value="ECO:0007669"/>
    <property type="project" value="TreeGrafter"/>
</dbReference>
<feature type="transmembrane region" description="Helical" evidence="8">
    <location>
        <begin position="480"/>
        <end position="506"/>
    </location>
</feature>
<dbReference type="PANTHER" id="PTHR24241">
    <property type="entry name" value="NEUROPEPTIDE RECEPTOR-RELATED G-PROTEIN COUPLED RECEPTOR"/>
    <property type="match status" value="1"/>
</dbReference>
<feature type="transmembrane region" description="Helical" evidence="8">
    <location>
        <begin position="306"/>
        <end position="326"/>
    </location>
</feature>
<comment type="subcellular location">
    <subcellularLocation>
        <location evidence="1">Cell membrane</location>
        <topology evidence="1">Multi-pass membrane protein</topology>
    </subcellularLocation>
</comment>
<feature type="domain" description="G-protein coupled receptors family 1 profile" evidence="9">
    <location>
        <begin position="207"/>
        <end position="503"/>
    </location>
</feature>
<dbReference type="SUPFAM" id="SSF81321">
    <property type="entry name" value="Family A G protein-coupled receptor-like"/>
    <property type="match status" value="1"/>
</dbReference>
<dbReference type="InterPro" id="IPR017452">
    <property type="entry name" value="GPCR_Rhodpsn_7TM"/>
</dbReference>
<dbReference type="EMBL" id="JAHGAV010000036">
    <property type="protein sequence ID" value="KAG6936080.1"/>
    <property type="molecule type" value="Genomic_DNA"/>
</dbReference>
<dbReference type="AlphaFoldDB" id="A0A8T1T5B8"/>
<feature type="transmembrane region" description="Helical" evidence="8">
    <location>
        <begin position="355"/>
        <end position="380"/>
    </location>
</feature>
<dbReference type="GO" id="GO:0032870">
    <property type="term" value="P:cellular response to hormone stimulus"/>
    <property type="evidence" value="ECO:0007669"/>
    <property type="project" value="TreeGrafter"/>
</dbReference>
<organism evidence="10 11">
    <name type="scientific">Chelydra serpentina</name>
    <name type="common">Snapping turtle</name>
    <name type="synonym">Testudo serpentina</name>
    <dbReference type="NCBI Taxonomy" id="8475"/>
    <lineage>
        <taxon>Eukaryota</taxon>
        <taxon>Metazoa</taxon>
        <taxon>Chordata</taxon>
        <taxon>Craniata</taxon>
        <taxon>Vertebrata</taxon>
        <taxon>Euteleostomi</taxon>
        <taxon>Archelosauria</taxon>
        <taxon>Testudinata</taxon>
        <taxon>Testudines</taxon>
        <taxon>Cryptodira</taxon>
        <taxon>Durocryptodira</taxon>
        <taxon>Americhelydia</taxon>
        <taxon>Chelydroidea</taxon>
        <taxon>Chelydridae</taxon>
        <taxon>Chelydra</taxon>
    </lineage>
</organism>
<keyword evidence="3 8" id="KW-0812">Transmembrane</keyword>
<evidence type="ECO:0000313" key="10">
    <source>
        <dbReference type="EMBL" id="KAG6936080.1"/>
    </source>
</evidence>
<accession>A0A8T1T5B8</accession>
<dbReference type="PRINTS" id="PR00237">
    <property type="entry name" value="GPCRRHODOPSN"/>
</dbReference>
<feature type="non-terminal residue" evidence="10">
    <location>
        <position position="1"/>
    </location>
</feature>
<keyword evidence="11" id="KW-1185">Reference proteome</keyword>
<dbReference type="InterPro" id="IPR000276">
    <property type="entry name" value="GPCR_Rhodpsn"/>
</dbReference>
<keyword evidence="4 8" id="KW-1133">Transmembrane helix</keyword>
<feature type="compositionally biased region" description="Low complexity" evidence="7">
    <location>
        <begin position="136"/>
        <end position="149"/>
    </location>
</feature>
<feature type="region of interest" description="Disordered" evidence="7">
    <location>
        <begin position="539"/>
        <end position="568"/>
    </location>
</feature>
<evidence type="ECO:0000259" key="9">
    <source>
        <dbReference type="PROSITE" id="PS50262"/>
    </source>
</evidence>
<feature type="region of interest" description="Disordered" evidence="7">
    <location>
        <begin position="129"/>
        <end position="163"/>
    </location>
</feature>
<protein>
    <submittedName>
        <fullName evidence="10">G protein-coupled receptor 22</fullName>
    </submittedName>
</protein>
<feature type="transmembrane region" description="Helical" evidence="8">
    <location>
        <begin position="260"/>
        <end position="285"/>
    </location>
</feature>
<keyword evidence="2" id="KW-1003">Cell membrane</keyword>
<keyword evidence="5 8" id="KW-0472">Membrane</keyword>
<evidence type="ECO:0000313" key="11">
    <source>
        <dbReference type="Proteomes" id="UP000765507"/>
    </source>
</evidence>
<evidence type="ECO:0000256" key="6">
    <source>
        <dbReference type="ARBA" id="ARBA00023170"/>
    </source>
</evidence>
<feature type="compositionally biased region" description="Polar residues" evidence="7">
    <location>
        <begin position="56"/>
        <end position="65"/>
    </location>
</feature>
<evidence type="ECO:0000256" key="7">
    <source>
        <dbReference type="SAM" id="MobiDB-lite"/>
    </source>
</evidence>
<dbReference type="Proteomes" id="UP000765507">
    <property type="component" value="Unassembled WGS sequence"/>
</dbReference>
<dbReference type="PROSITE" id="PS50262">
    <property type="entry name" value="G_PROTEIN_RECEP_F1_2"/>
    <property type="match status" value="1"/>
</dbReference>
<dbReference type="PANTHER" id="PTHR24241:SF127">
    <property type="entry name" value="G-PROTEIN COUPLED RECEPTOR 22-RELATED"/>
    <property type="match status" value="1"/>
</dbReference>
<feature type="transmembrane region" description="Helical" evidence="8">
    <location>
        <begin position="193"/>
        <end position="215"/>
    </location>
</feature>
<feature type="transmembrane region" description="Helical" evidence="8">
    <location>
        <begin position="447"/>
        <end position="465"/>
    </location>
</feature>